<dbReference type="GO" id="GO:0003727">
    <property type="term" value="F:single-stranded RNA binding"/>
    <property type="evidence" value="ECO:0007669"/>
    <property type="project" value="TreeGrafter"/>
</dbReference>
<dbReference type="InterPro" id="IPR011990">
    <property type="entry name" value="TPR-like_helical_dom_sf"/>
</dbReference>
<dbReference type="GO" id="GO:0006417">
    <property type="term" value="P:regulation of translation"/>
    <property type="evidence" value="ECO:0007669"/>
    <property type="project" value="TreeGrafter"/>
</dbReference>
<protein>
    <submittedName>
        <fullName evidence="3">Uncharacterized protein</fullName>
    </submittedName>
</protein>
<feature type="compositionally biased region" description="Pro residues" evidence="1">
    <location>
        <begin position="9"/>
        <end position="21"/>
    </location>
</feature>
<name>A0A811MC01_9POAL</name>
<dbReference type="PANTHER" id="PTHR44917:SF1">
    <property type="entry name" value="PROTEIN HIGH CHLOROPHYLL FLUORESCENT 107"/>
    <property type="match status" value="1"/>
</dbReference>
<sequence>MAMRLVSPSTPPPLFPIPGPKAPASVSASSSSNSSVRLRRARAASAAAGAAAAGGSDRDGGRFEGEAMSGAVYRGLAEIARKVPPFEPAADGELAAAAGERLLPINLELWLYRVKVHTRKFEFPEAEKLLDKKAVQASPKNHFSWHVWALFEANEGSIDRARKLLKIGHAVNPRDPVILQSLALLEYNFSSANVARVLFRKASQIDPRHQPVWIDVLHGYTITFSMMLFLALLTTRG</sequence>
<keyword evidence="2" id="KW-0472">Membrane</keyword>
<dbReference type="SUPFAM" id="SSF48452">
    <property type="entry name" value="TPR-like"/>
    <property type="match status" value="1"/>
</dbReference>
<dbReference type="GO" id="GO:0003729">
    <property type="term" value="F:mRNA binding"/>
    <property type="evidence" value="ECO:0007669"/>
    <property type="project" value="InterPro"/>
</dbReference>
<gene>
    <name evidence="3" type="ORF">NCGR_LOCUS1551</name>
</gene>
<dbReference type="Proteomes" id="UP000604825">
    <property type="component" value="Unassembled WGS sequence"/>
</dbReference>
<keyword evidence="2" id="KW-0812">Transmembrane</keyword>
<proteinExistence type="predicted"/>
<feature type="compositionally biased region" description="Low complexity" evidence="1">
    <location>
        <begin position="22"/>
        <end position="33"/>
    </location>
</feature>
<dbReference type="EMBL" id="CAJGYO010000001">
    <property type="protein sequence ID" value="CAD6203353.1"/>
    <property type="molecule type" value="Genomic_DNA"/>
</dbReference>
<dbReference type="OrthoDB" id="541719at2759"/>
<evidence type="ECO:0000313" key="3">
    <source>
        <dbReference type="EMBL" id="CAD6203353.1"/>
    </source>
</evidence>
<evidence type="ECO:0000256" key="1">
    <source>
        <dbReference type="SAM" id="MobiDB-lite"/>
    </source>
</evidence>
<dbReference type="GO" id="GO:0006397">
    <property type="term" value="P:mRNA processing"/>
    <property type="evidence" value="ECO:0007669"/>
    <property type="project" value="InterPro"/>
</dbReference>
<organism evidence="3 4">
    <name type="scientific">Miscanthus lutarioriparius</name>
    <dbReference type="NCBI Taxonomy" id="422564"/>
    <lineage>
        <taxon>Eukaryota</taxon>
        <taxon>Viridiplantae</taxon>
        <taxon>Streptophyta</taxon>
        <taxon>Embryophyta</taxon>
        <taxon>Tracheophyta</taxon>
        <taxon>Spermatophyta</taxon>
        <taxon>Magnoliopsida</taxon>
        <taxon>Liliopsida</taxon>
        <taxon>Poales</taxon>
        <taxon>Poaceae</taxon>
        <taxon>PACMAD clade</taxon>
        <taxon>Panicoideae</taxon>
        <taxon>Andropogonodae</taxon>
        <taxon>Andropogoneae</taxon>
        <taxon>Saccharinae</taxon>
        <taxon>Miscanthus</taxon>
    </lineage>
</organism>
<dbReference type="Gene3D" id="1.25.40.10">
    <property type="entry name" value="Tetratricopeptide repeat domain"/>
    <property type="match status" value="1"/>
</dbReference>
<keyword evidence="4" id="KW-1185">Reference proteome</keyword>
<dbReference type="InterPro" id="IPR044624">
    <property type="entry name" value="Mbb1-like"/>
</dbReference>
<dbReference type="GO" id="GO:0009507">
    <property type="term" value="C:chloroplast"/>
    <property type="evidence" value="ECO:0007669"/>
    <property type="project" value="TreeGrafter"/>
</dbReference>
<evidence type="ECO:0000256" key="2">
    <source>
        <dbReference type="SAM" id="Phobius"/>
    </source>
</evidence>
<accession>A0A811MC01</accession>
<feature type="transmembrane region" description="Helical" evidence="2">
    <location>
        <begin position="212"/>
        <end position="233"/>
    </location>
</feature>
<keyword evidence="2" id="KW-1133">Transmembrane helix</keyword>
<dbReference type="PANTHER" id="PTHR44917">
    <property type="entry name" value="PROTEIN HIGH CHLOROPHYLL FLUORESCENT 107"/>
    <property type="match status" value="1"/>
</dbReference>
<evidence type="ECO:0000313" key="4">
    <source>
        <dbReference type="Proteomes" id="UP000604825"/>
    </source>
</evidence>
<comment type="caution">
    <text evidence="3">The sequence shown here is derived from an EMBL/GenBank/DDBJ whole genome shotgun (WGS) entry which is preliminary data.</text>
</comment>
<feature type="region of interest" description="Disordered" evidence="1">
    <location>
        <begin position="1"/>
        <end position="33"/>
    </location>
</feature>
<dbReference type="AlphaFoldDB" id="A0A811MC01"/>
<reference evidence="3" key="1">
    <citation type="submission" date="2020-10" db="EMBL/GenBank/DDBJ databases">
        <authorList>
            <person name="Han B."/>
            <person name="Lu T."/>
            <person name="Zhao Q."/>
            <person name="Huang X."/>
            <person name="Zhao Y."/>
        </authorList>
    </citation>
    <scope>NUCLEOTIDE SEQUENCE</scope>
</reference>